<keyword evidence="2" id="KW-0732">Signal</keyword>
<comment type="caution">
    <text evidence="3">The sequence shown here is derived from an EMBL/GenBank/DDBJ whole genome shotgun (WGS) entry which is preliminary data.</text>
</comment>
<dbReference type="Gene3D" id="3.40.190.150">
    <property type="entry name" value="Bordetella uptake gene, domain 1"/>
    <property type="match status" value="1"/>
</dbReference>
<evidence type="ECO:0000256" key="2">
    <source>
        <dbReference type="SAM" id="SignalP"/>
    </source>
</evidence>
<dbReference type="PANTHER" id="PTHR42928:SF5">
    <property type="entry name" value="BLR1237 PROTEIN"/>
    <property type="match status" value="1"/>
</dbReference>
<proteinExistence type="inferred from homology"/>
<evidence type="ECO:0000313" key="4">
    <source>
        <dbReference type="Proteomes" id="UP001174908"/>
    </source>
</evidence>
<dbReference type="InterPro" id="IPR042100">
    <property type="entry name" value="Bug_dom1"/>
</dbReference>
<dbReference type="PANTHER" id="PTHR42928">
    <property type="entry name" value="TRICARBOXYLATE-BINDING PROTEIN"/>
    <property type="match status" value="1"/>
</dbReference>
<evidence type="ECO:0000256" key="1">
    <source>
        <dbReference type="ARBA" id="ARBA00006987"/>
    </source>
</evidence>
<name>A0ABT7NAY1_9BURK</name>
<organism evidence="3 4">
    <name type="scientific">Variovorax dokdonensis</name>
    <dbReference type="NCBI Taxonomy" id="344883"/>
    <lineage>
        <taxon>Bacteria</taxon>
        <taxon>Pseudomonadati</taxon>
        <taxon>Pseudomonadota</taxon>
        <taxon>Betaproteobacteria</taxon>
        <taxon>Burkholderiales</taxon>
        <taxon>Comamonadaceae</taxon>
        <taxon>Variovorax</taxon>
    </lineage>
</organism>
<dbReference type="Pfam" id="PF03401">
    <property type="entry name" value="TctC"/>
    <property type="match status" value="1"/>
</dbReference>
<feature type="signal peptide" evidence="2">
    <location>
        <begin position="1"/>
        <end position="20"/>
    </location>
</feature>
<gene>
    <name evidence="3" type="ORF">QTH91_11055</name>
</gene>
<dbReference type="Proteomes" id="UP001174908">
    <property type="component" value="Unassembled WGS sequence"/>
</dbReference>
<dbReference type="EMBL" id="JASZYV010000002">
    <property type="protein sequence ID" value="MDM0045020.1"/>
    <property type="molecule type" value="Genomic_DNA"/>
</dbReference>
<evidence type="ECO:0000313" key="3">
    <source>
        <dbReference type="EMBL" id="MDM0045020.1"/>
    </source>
</evidence>
<dbReference type="PIRSF" id="PIRSF017082">
    <property type="entry name" value="YflP"/>
    <property type="match status" value="1"/>
</dbReference>
<dbReference type="RefSeq" id="WP_286660126.1">
    <property type="nucleotide sequence ID" value="NZ_JASZYV010000002.1"/>
</dbReference>
<comment type="similarity">
    <text evidence="1">Belongs to the UPF0065 (bug) family.</text>
</comment>
<dbReference type="InterPro" id="IPR005064">
    <property type="entry name" value="BUG"/>
</dbReference>
<reference evidence="3" key="1">
    <citation type="submission" date="2023-06" db="EMBL/GenBank/DDBJ databases">
        <authorList>
            <person name="Jiang Y."/>
            <person name="Liu Q."/>
        </authorList>
    </citation>
    <scope>NUCLEOTIDE SEQUENCE</scope>
    <source>
        <strain evidence="3">CGMCC 1.12089</strain>
    </source>
</reference>
<dbReference type="SUPFAM" id="SSF53850">
    <property type="entry name" value="Periplasmic binding protein-like II"/>
    <property type="match status" value="1"/>
</dbReference>
<sequence>MRRHFLLTLTALLVSGAGHAQGNYPERPIKLIVAFAPGSAPDIMSRVYGEKLKEQMGQPIVVDNRPGATGAIGADLVAKAPADGYTLLLNSSAMVINPWVKKQPFDFRKDLVPVARTADTPYLVTVNPKLPIHNLAEFVDYAKKNPGKLMCATYGIASPPHLALELLKKEAGIDVIHVPYKTFGQALPDLVSGQLSCSIDPPTSPAPHVAAGAIRAVAQTGNAPMDAFPKVDPIGKRFPVATVVGWQAIYAPAATPAPVLSKLRVEWQKALASDAVQKTIRDAGFQPSKGTLDDFSKEIDADYQKFGRVIKDNDLRLD</sequence>
<keyword evidence="4" id="KW-1185">Reference proteome</keyword>
<dbReference type="Gene3D" id="3.40.190.10">
    <property type="entry name" value="Periplasmic binding protein-like II"/>
    <property type="match status" value="1"/>
</dbReference>
<protein>
    <submittedName>
        <fullName evidence="3">Tripartite tricarboxylate transporter substrate-binding protein</fullName>
    </submittedName>
</protein>
<accession>A0ABT7NAY1</accession>
<feature type="chain" id="PRO_5046627134" evidence="2">
    <location>
        <begin position="21"/>
        <end position="318"/>
    </location>
</feature>